<protein>
    <submittedName>
        <fullName evidence="2">Uncharacterized protein</fullName>
    </submittedName>
</protein>
<evidence type="ECO:0000313" key="3">
    <source>
        <dbReference type="Proteomes" id="UP001234178"/>
    </source>
</evidence>
<organism evidence="2 3">
    <name type="scientific">Daphnia magna</name>
    <dbReference type="NCBI Taxonomy" id="35525"/>
    <lineage>
        <taxon>Eukaryota</taxon>
        <taxon>Metazoa</taxon>
        <taxon>Ecdysozoa</taxon>
        <taxon>Arthropoda</taxon>
        <taxon>Crustacea</taxon>
        <taxon>Branchiopoda</taxon>
        <taxon>Diplostraca</taxon>
        <taxon>Cladocera</taxon>
        <taxon>Anomopoda</taxon>
        <taxon>Daphniidae</taxon>
        <taxon>Daphnia</taxon>
    </lineage>
</organism>
<proteinExistence type="predicted"/>
<feature type="region of interest" description="Disordered" evidence="1">
    <location>
        <begin position="64"/>
        <end position="88"/>
    </location>
</feature>
<gene>
    <name evidence="2" type="ORF">OUZ56_023353</name>
</gene>
<feature type="compositionally biased region" description="Basic and acidic residues" evidence="1">
    <location>
        <begin position="73"/>
        <end position="88"/>
    </location>
</feature>
<comment type="caution">
    <text evidence="2">The sequence shown here is derived from an EMBL/GenBank/DDBJ whole genome shotgun (WGS) entry which is preliminary data.</text>
</comment>
<name>A0ABR0AZ09_9CRUS</name>
<accession>A0ABR0AZ09</accession>
<keyword evidence="3" id="KW-1185">Reference proteome</keyword>
<evidence type="ECO:0000313" key="2">
    <source>
        <dbReference type="EMBL" id="KAK4030352.1"/>
    </source>
</evidence>
<dbReference type="Proteomes" id="UP001234178">
    <property type="component" value="Unassembled WGS sequence"/>
</dbReference>
<evidence type="ECO:0000256" key="1">
    <source>
        <dbReference type="SAM" id="MobiDB-lite"/>
    </source>
</evidence>
<dbReference type="EMBL" id="JAOYFB010000039">
    <property type="protein sequence ID" value="KAK4030352.1"/>
    <property type="molecule type" value="Genomic_DNA"/>
</dbReference>
<reference evidence="2 3" key="1">
    <citation type="journal article" date="2023" name="Nucleic Acids Res.">
        <title>The hologenome of Daphnia magna reveals possible DNA methylation and microbiome-mediated evolution of the host genome.</title>
        <authorList>
            <person name="Chaturvedi A."/>
            <person name="Li X."/>
            <person name="Dhandapani V."/>
            <person name="Marshall H."/>
            <person name="Kissane S."/>
            <person name="Cuenca-Cambronero M."/>
            <person name="Asole G."/>
            <person name="Calvet F."/>
            <person name="Ruiz-Romero M."/>
            <person name="Marangio P."/>
            <person name="Guigo R."/>
            <person name="Rago D."/>
            <person name="Mirbahai L."/>
            <person name="Eastwood N."/>
            <person name="Colbourne J.K."/>
            <person name="Zhou J."/>
            <person name="Mallon E."/>
            <person name="Orsini L."/>
        </authorList>
    </citation>
    <scope>NUCLEOTIDE SEQUENCE [LARGE SCALE GENOMIC DNA]</scope>
    <source>
        <strain evidence="2">LRV0_1</strain>
    </source>
</reference>
<sequence>MFEFEMGDLNAGKLVERTPLKTKQHTVWHFESPFLHFYFPLSAILAVLRYVLKQASVYAEPANSVVSRNNSSAKREERKGSLAELERD</sequence>